<gene>
    <name evidence="1" type="ORF">RQC66_08805</name>
</gene>
<protein>
    <submittedName>
        <fullName evidence="1">Uncharacterized protein</fullName>
    </submittedName>
</protein>
<reference evidence="2" key="1">
    <citation type="submission" date="2023-07" db="EMBL/GenBank/DDBJ databases">
        <title>Draft genome sequence of the endophytic actinobacterium Streptomyces justiciae WPN32, a potential antibiotic producer.</title>
        <authorList>
            <person name="Yasawong M."/>
            <person name="Pana W."/>
            <person name="Ganta P."/>
            <person name="Santapan N."/>
            <person name="Songngamsuk T."/>
            <person name="Phatcharaharikarn M."/>
            <person name="Kerdtoob S."/>
            <person name="Nantapong N."/>
        </authorList>
    </citation>
    <scope>NUCLEOTIDE SEQUENCE [LARGE SCALE GENOMIC DNA]</scope>
    <source>
        <strain evidence="2">WPN32</strain>
    </source>
</reference>
<name>A0ABU3LNL9_9ACTN</name>
<evidence type="ECO:0000313" key="2">
    <source>
        <dbReference type="Proteomes" id="UP001257948"/>
    </source>
</evidence>
<proteinExistence type="predicted"/>
<dbReference type="RefSeq" id="WP_314199578.1">
    <property type="nucleotide sequence ID" value="NZ_JAVTLL010000005.1"/>
</dbReference>
<sequence>MRGGTALVDDFSELRSRGQGYLEVDLPGGTYPYLTLSFRADHAVVHLFTDDETVSLLVGDGSVPWDETVEVPIMDELAIFTGHFVMDVDHVWGVAQSFVRTGSFTGLGEWVEL</sequence>
<dbReference type="Proteomes" id="UP001257948">
    <property type="component" value="Unassembled WGS sequence"/>
</dbReference>
<accession>A0ABU3LNL9</accession>
<keyword evidence="2" id="KW-1185">Reference proteome</keyword>
<dbReference type="EMBL" id="JAVTLL010000005">
    <property type="protein sequence ID" value="MDT7840831.1"/>
    <property type="molecule type" value="Genomic_DNA"/>
</dbReference>
<evidence type="ECO:0000313" key="1">
    <source>
        <dbReference type="EMBL" id="MDT7840831.1"/>
    </source>
</evidence>
<organism evidence="1 2">
    <name type="scientific">Streptomyces justiciae</name>
    <dbReference type="NCBI Taxonomy" id="2780140"/>
    <lineage>
        <taxon>Bacteria</taxon>
        <taxon>Bacillati</taxon>
        <taxon>Actinomycetota</taxon>
        <taxon>Actinomycetes</taxon>
        <taxon>Kitasatosporales</taxon>
        <taxon>Streptomycetaceae</taxon>
        <taxon>Streptomyces</taxon>
    </lineage>
</organism>
<comment type="caution">
    <text evidence="1">The sequence shown here is derived from an EMBL/GenBank/DDBJ whole genome shotgun (WGS) entry which is preliminary data.</text>
</comment>